<dbReference type="Proteomes" id="UP000318626">
    <property type="component" value="Chromosome"/>
</dbReference>
<protein>
    <submittedName>
        <fullName evidence="1">Uncharacterized protein</fullName>
    </submittedName>
</protein>
<proteinExistence type="predicted"/>
<gene>
    <name evidence="1" type="ORF">Pan97_18890</name>
</gene>
<evidence type="ECO:0000313" key="1">
    <source>
        <dbReference type="EMBL" id="QDU74871.1"/>
    </source>
</evidence>
<dbReference type="KEGG" id="bvo:Pan97_18890"/>
<organism evidence="1 2">
    <name type="scientific">Bremerella volcania</name>
    <dbReference type="NCBI Taxonomy" id="2527984"/>
    <lineage>
        <taxon>Bacteria</taxon>
        <taxon>Pseudomonadati</taxon>
        <taxon>Planctomycetota</taxon>
        <taxon>Planctomycetia</taxon>
        <taxon>Pirellulales</taxon>
        <taxon>Pirellulaceae</taxon>
        <taxon>Bremerella</taxon>
    </lineage>
</organism>
<name>A0A518C6M6_9BACT</name>
<keyword evidence="2" id="KW-1185">Reference proteome</keyword>
<accession>A0A518C6M6</accession>
<dbReference type="AlphaFoldDB" id="A0A518C6M6"/>
<dbReference type="EMBL" id="CP036289">
    <property type="protein sequence ID" value="QDU74871.1"/>
    <property type="molecule type" value="Genomic_DNA"/>
</dbReference>
<evidence type="ECO:0000313" key="2">
    <source>
        <dbReference type="Proteomes" id="UP000318626"/>
    </source>
</evidence>
<reference evidence="2" key="1">
    <citation type="submission" date="2019-02" db="EMBL/GenBank/DDBJ databases">
        <title>Deep-cultivation of Planctomycetes and their phenomic and genomic characterization uncovers novel biology.</title>
        <authorList>
            <person name="Wiegand S."/>
            <person name="Jogler M."/>
            <person name="Boedeker C."/>
            <person name="Pinto D."/>
            <person name="Vollmers J."/>
            <person name="Rivas-Marin E."/>
            <person name="Kohn T."/>
            <person name="Peeters S.H."/>
            <person name="Heuer A."/>
            <person name="Rast P."/>
            <person name="Oberbeckmann S."/>
            <person name="Bunk B."/>
            <person name="Jeske O."/>
            <person name="Meyerdierks A."/>
            <person name="Storesund J.E."/>
            <person name="Kallscheuer N."/>
            <person name="Luecker S."/>
            <person name="Lage O.M."/>
            <person name="Pohl T."/>
            <person name="Merkel B.J."/>
            <person name="Hornburger P."/>
            <person name="Mueller R.-W."/>
            <person name="Bruemmer F."/>
            <person name="Labrenz M."/>
            <person name="Spormann A.M."/>
            <person name="Op den Camp H."/>
            <person name="Overmann J."/>
            <person name="Amann R."/>
            <person name="Jetten M.S.M."/>
            <person name="Mascher T."/>
            <person name="Medema M.H."/>
            <person name="Devos D.P."/>
            <person name="Kaster A.-K."/>
            <person name="Ovreas L."/>
            <person name="Rohde M."/>
            <person name="Galperin M.Y."/>
            <person name="Jogler C."/>
        </authorList>
    </citation>
    <scope>NUCLEOTIDE SEQUENCE [LARGE SCALE GENOMIC DNA]</scope>
    <source>
        <strain evidence="2">Pan97</strain>
    </source>
</reference>
<sequence length="32" mass="3482">MALQMLEPIAHPADDAAMLSAVVFTKLDQLIQ</sequence>